<feature type="compositionally biased region" description="Gly residues" evidence="1">
    <location>
        <begin position="85"/>
        <end position="96"/>
    </location>
</feature>
<dbReference type="InterPro" id="IPR046336">
    <property type="entry name" value="Lon_prtase_N_sf"/>
</dbReference>
<dbReference type="OMA" id="CITHTHQ"/>
<accession>K0RVW0</accession>
<name>K0RVW0_THAOC</name>
<dbReference type="Proteomes" id="UP000266841">
    <property type="component" value="Unassembled WGS sequence"/>
</dbReference>
<gene>
    <name evidence="3" type="ORF">THAOC_23527</name>
</gene>
<protein>
    <recommendedName>
        <fullName evidence="5">Lon N-terminal domain-containing protein</fullName>
    </recommendedName>
</protein>
<dbReference type="EMBL" id="AGNL01031089">
    <property type="protein sequence ID" value="EJK56564.1"/>
    <property type="molecule type" value="Genomic_DNA"/>
</dbReference>
<keyword evidence="4" id="KW-1185">Reference proteome</keyword>
<organism evidence="3 4">
    <name type="scientific">Thalassiosira oceanica</name>
    <name type="common">Marine diatom</name>
    <dbReference type="NCBI Taxonomy" id="159749"/>
    <lineage>
        <taxon>Eukaryota</taxon>
        <taxon>Sar</taxon>
        <taxon>Stramenopiles</taxon>
        <taxon>Ochrophyta</taxon>
        <taxon>Bacillariophyta</taxon>
        <taxon>Coscinodiscophyceae</taxon>
        <taxon>Thalassiosirophycidae</taxon>
        <taxon>Thalassiosirales</taxon>
        <taxon>Thalassiosiraceae</taxon>
        <taxon>Thalassiosira</taxon>
    </lineage>
</organism>
<evidence type="ECO:0000313" key="4">
    <source>
        <dbReference type="Proteomes" id="UP000266841"/>
    </source>
</evidence>
<evidence type="ECO:0000313" key="3">
    <source>
        <dbReference type="EMBL" id="EJK56564.1"/>
    </source>
</evidence>
<comment type="caution">
    <text evidence="3">The sequence shown here is derived from an EMBL/GenBank/DDBJ whole genome shotgun (WGS) entry which is preliminary data.</text>
</comment>
<feature type="chain" id="PRO_5030173021" description="Lon N-terminal domain-containing protein" evidence="2">
    <location>
        <begin position="31"/>
        <end position="417"/>
    </location>
</feature>
<dbReference type="OrthoDB" id="264917at2759"/>
<dbReference type="eggNOG" id="ENOG502S7HJ">
    <property type="taxonomic scope" value="Eukaryota"/>
</dbReference>
<feature type="signal peptide" evidence="2">
    <location>
        <begin position="1"/>
        <end position="30"/>
    </location>
</feature>
<feature type="region of interest" description="Disordered" evidence="1">
    <location>
        <begin position="43"/>
        <end position="97"/>
    </location>
</feature>
<proteinExistence type="predicted"/>
<dbReference type="Gene3D" id="2.30.130.40">
    <property type="entry name" value="LON domain-like"/>
    <property type="match status" value="1"/>
</dbReference>
<evidence type="ECO:0000256" key="1">
    <source>
        <dbReference type="SAM" id="MobiDB-lite"/>
    </source>
</evidence>
<keyword evidence="2" id="KW-0732">Signal</keyword>
<sequence length="417" mass="44387">MGGVIGNSRGARRRATAAALSLAAVAVAVSTSSSTAFVHCPLTPRGVPSQQESAPRRRGVGETATTTSLPADSSLFPGYESFNRGGEGGDLTAGGGPDEDTVYEYDDFAGFDSAQLAPLDDVGGASLDSDDGGSTFASSLERRMQQVEGGSNRLPLMILDTMLPRQVLKIQIQHPTLKSLMRHRAREEVPTLGMLGMAKLSTGQTLPLKAGVEVEILEMGPAEEVIPGTVGISLASGDDEEEEAPWDVSLRATRRFVIEGDVDKSEEGWTEASVKFIDSSEEEEAESSGVSVDAPEGDRMSVARAISKARTFTEPNMGLPDGQSLVERWVELARQNERTPGQIDALLSQLGDIPPVHEPTERALWVGALINPLPGMGVAVEIRPALLVSKRAEERVQVALDGLMKSIAHMDGTARMW</sequence>
<dbReference type="AlphaFoldDB" id="K0RVW0"/>
<reference evidence="3 4" key="1">
    <citation type="journal article" date="2012" name="Genome Biol.">
        <title>Genome and low-iron response of an oceanic diatom adapted to chronic iron limitation.</title>
        <authorList>
            <person name="Lommer M."/>
            <person name="Specht M."/>
            <person name="Roy A.S."/>
            <person name="Kraemer L."/>
            <person name="Andreson R."/>
            <person name="Gutowska M.A."/>
            <person name="Wolf J."/>
            <person name="Bergner S.V."/>
            <person name="Schilhabel M.B."/>
            <person name="Klostermeier U.C."/>
            <person name="Beiko R.G."/>
            <person name="Rosenstiel P."/>
            <person name="Hippler M."/>
            <person name="Laroche J."/>
        </authorList>
    </citation>
    <scope>NUCLEOTIDE SEQUENCE [LARGE SCALE GENOMIC DNA]</scope>
    <source>
        <strain evidence="3 4">CCMP1005</strain>
    </source>
</reference>
<evidence type="ECO:0008006" key="5">
    <source>
        <dbReference type="Google" id="ProtNLM"/>
    </source>
</evidence>
<evidence type="ECO:0000256" key="2">
    <source>
        <dbReference type="SAM" id="SignalP"/>
    </source>
</evidence>